<dbReference type="OrthoDB" id="3176171at2759"/>
<keyword evidence="2" id="KW-1185">Reference proteome</keyword>
<reference evidence="3" key="1">
    <citation type="submission" date="2017-02" db="UniProtKB">
        <authorList>
            <consortium name="WormBaseParasite"/>
        </authorList>
    </citation>
    <scope>IDENTIFICATION</scope>
</reference>
<gene>
    <name evidence="1" type="ORF">TTAC_LOCUS4913</name>
</gene>
<organism evidence="3">
    <name type="scientific">Hydatigena taeniaeformis</name>
    <name type="common">Feline tapeworm</name>
    <name type="synonym">Taenia taeniaeformis</name>
    <dbReference type="NCBI Taxonomy" id="6205"/>
    <lineage>
        <taxon>Eukaryota</taxon>
        <taxon>Metazoa</taxon>
        <taxon>Spiralia</taxon>
        <taxon>Lophotrochozoa</taxon>
        <taxon>Platyhelminthes</taxon>
        <taxon>Cestoda</taxon>
        <taxon>Eucestoda</taxon>
        <taxon>Cyclophyllidea</taxon>
        <taxon>Taeniidae</taxon>
        <taxon>Hydatigera</taxon>
    </lineage>
</organism>
<evidence type="ECO:0000313" key="3">
    <source>
        <dbReference type="WBParaSite" id="TTAC_0000493001-mRNA-1"/>
    </source>
</evidence>
<dbReference type="EMBL" id="UYWX01005656">
    <property type="protein sequence ID" value="VDM25866.1"/>
    <property type="molecule type" value="Genomic_DNA"/>
</dbReference>
<evidence type="ECO:0000313" key="2">
    <source>
        <dbReference type="Proteomes" id="UP000274429"/>
    </source>
</evidence>
<dbReference type="WBParaSite" id="TTAC_0000493001-mRNA-1">
    <property type="protein sequence ID" value="TTAC_0000493001-mRNA-1"/>
    <property type="gene ID" value="TTAC_0000493001"/>
</dbReference>
<dbReference type="STRING" id="6205.A0A0R3WVZ0"/>
<name>A0A0R3WVZ0_HYDTA</name>
<protein>
    <submittedName>
        <fullName evidence="1 3">Uncharacterized protein</fullName>
    </submittedName>
</protein>
<accession>A0A0R3WVZ0</accession>
<evidence type="ECO:0000313" key="1">
    <source>
        <dbReference type="EMBL" id="VDM25866.1"/>
    </source>
</evidence>
<reference evidence="1 2" key="2">
    <citation type="submission" date="2018-11" db="EMBL/GenBank/DDBJ databases">
        <authorList>
            <consortium name="Pathogen Informatics"/>
        </authorList>
    </citation>
    <scope>NUCLEOTIDE SEQUENCE [LARGE SCALE GENOMIC DNA]</scope>
</reference>
<dbReference type="AlphaFoldDB" id="A0A0R3WVZ0"/>
<dbReference type="Proteomes" id="UP000274429">
    <property type="component" value="Unassembled WGS sequence"/>
</dbReference>
<proteinExistence type="predicted"/>
<sequence length="160" mass="16858">MVTYDRVVFEPTKQAIMGGCVTFQPAADTTAVLKERPANETIMTNQQPQQRKVTQSSTSSGLITAASAASSIPAAATAANQSGVGARQYRASRLPAPSTRMTRARANATSSTLLNLPEDAIPQPARNGDSDTTQHSIATDICESCGVPLRCGVENAQFLF</sequence>